<reference evidence="6 7" key="1">
    <citation type="submission" date="2013-11" db="EMBL/GenBank/DDBJ databases">
        <title>Complete genome sequence of Clostridum sp. M2/40.</title>
        <authorList>
            <person name="Wibberg D."/>
            <person name="Puehler A."/>
            <person name="Schlueter A."/>
        </authorList>
    </citation>
    <scope>NUCLEOTIDE SEQUENCE [LARGE SCALE GENOMIC DNA]</scope>
    <source>
        <strain evidence="7">M2/40</strain>
    </source>
</reference>
<dbReference type="PATRIC" id="fig|1216932.3.peg.2376"/>
<dbReference type="InterPro" id="IPR027417">
    <property type="entry name" value="P-loop_NTPase"/>
</dbReference>
<dbReference type="InterPro" id="IPR050683">
    <property type="entry name" value="Bact_Polysacc_Export_ATP-bd"/>
</dbReference>
<keyword evidence="4 6" id="KW-0067">ATP-binding</keyword>
<gene>
    <name evidence="6" type="primary">rfbB1</name>
    <name evidence="6" type="ORF">CM240_2398</name>
</gene>
<proteinExistence type="inferred from homology"/>
<dbReference type="AlphaFoldDB" id="W6SIP6"/>
<dbReference type="RefSeq" id="WP_044039334.1">
    <property type="nucleotide sequence ID" value="NZ_HG917868.1"/>
</dbReference>
<dbReference type="GO" id="GO:0016887">
    <property type="term" value="F:ATP hydrolysis activity"/>
    <property type="evidence" value="ECO:0007669"/>
    <property type="project" value="InterPro"/>
</dbReference>
<organism evidence="6 7">
    <name type="scientific">Clostridium bornimense</name>
    <dbReference type="NCBI Taxonomy" id="1216932"/>
    <lineage>
        <taxon>Bacteria</taxon>
        <taxon>Bacillati</taxon>
        <taxon>Bacillota</taxon>
        <taxon>Clostridia</taxon>
        <taxon>Eubacteriales</taxon>
        <taxon>Clostridiaceae</taxon>
        <taxon>Clostridium</taxon>
    </lineage>
</organism>
<keyword evidence="2" id="KW-0813">Transport</keyword>
<keyword evidence="7" id="KW-1185">Reference proteome</keyword>
<dbReference type="PANTHER" id="PTHR46743:SF2">
    <property type="entry name" value="TEICHOIC ACIDS EXPORT ATP-BINDING PROTEIN TAGH"/>
    <property type="match status" value="1"/>
</dbReference>
<dbReference type="SUPFAM" id="SSF52540">
    <property type="entry name" value="P-loop containing nucleoside triphosphate hydrolases"/>
    <property type="match status" value="1"/>
</dbReference>
<evidence type="ECO:0000256" key="1">
    <source>
        <dbReference type="ARBA" id="ARBA00005417"/>
    </source>
</evidence>
<dbReference type="Gene3D" id="3.40.50.300">
    <property type="entry name" value="P-loop containing nucleotide triphosphate hydrolases"/>
    <property type="match status" value="1"/>
</dbReference>
<dbReference type="InterPro" id="IPR015860">
    <property type="entry name" value="ABC_transpr_TagH-like"/>
</dbReference>
<protein>
    <submittedName>
        <fullName evidence="6">O-antigen export system ATP-binding protein RfbB</fullName>
    </submittedName>
</protein>
<dbReference type="GO" id="GO:0016020">
    <property type="term" value="C:membrane"/>
    <property type="evidence" value="ECO:0007669"/>
    <property type="project" value="InterPro"/>
</dbReference>
<dbReference type="Proteomes" id="UP000019426">
    <property type="component" value="Chromosome M2/40_rep1"/>
</dbReference>
<dbReference type="HOGENOM" id="CLU_000604_1_2_9"/>
<accession>W6SIP6</accession>
<evidence type="ECO:0000256" key="2">
    <source>
        <dbReference type="ARBA" id="ARBA00022448"/>
    </source>
</evidence>
<evidence type="ECO:0000256" key="3">
    <source>
        <dbReference type="ARBA" id="ARBA00022741"/>
    </source>
</evidence>
<dbReference type="STRING" id="1216932.CM240_2398"/>
<dbReference type="InterPro" id="IPR003439">
    <property type="entry name" value="ABC_transporter-like_ATP-bd"/>
</dbReference>
<dbReference type="EMBL" id="HG917868">
    <property type="protein sequence ID" value="CDM69535.1"/>
    <property type="molecule type" value="Genomic_DNA"/>
</dbReference>
<evidence type="ECO:0000313" key="7">
    <source>
        <dbReference type="Proteomes" id="UP000019426"/>
    </source>
</evidence>
<dbReference type="GO" id="GO:0005524">
    <property type="term" value="F:ATP binding"/>
    <property type="evidence" value="ECO:0007669"/>
    <property type="project" value="UniProtKB-KW"/>
</dbReference>
<sequence length="246" mass="27706">MSVIEFKNVSKAFNIYQNKSYSIKEKFINFVLRRNKLEIQKYQVLKDASFNVNKGETVGIIGQNGTGKSTTLKLVTKILYPDSGEIIINGKVSSLLEVGAGFQPDLTGRENVYLYGSILGLSKEEVSKKYDSIVEFSEVGQFMDTAVKNYSSGMYMRLAFSVAIHVDPEILVIDEVLAVGDEAFQKKCINKILEFKKDKKTILFVSHDMNSIKMICDRVLFIKKGGEMIEGPVDEMIQLYHEIGNI</sequence>
<dbReference type="Pfam" id="PF00005">
    <property type="entry name" value="ABC_tran"/>
    <property type="match status" value="1"/>
</dbReference>
<dbReference type="OrthoDB" id="9778870at2"/>
<dbReference type="GO" id="GO:0140359">
    <property type="term" value="F:ABC-type transporter activity"/>
    <property type="evidence" value="ECO:0007669"/>
    <property type="project" value="InterPro"/>
</dbReference>
<comment type="similarity">
    <text evidence="1">Belongs to the ABC transporter superfamily.</text>
</comment>
<dbReference type="InterPro" id="IPR003593">
    <property type="entry name" value="AAA+_ATPase"/>
</dbReference>
<evidence type="ECO:0000313" key="6">
    <source>
        <dbReference type="EMBL" id="CDM69535.1"/>
    </source>
</evidence>
<dbReference type="SMART" id="SM00382">
    <property type="entry name" value="AAA"/>
    <property type="match status" value="1"/>
</dbReference>
<dbReference type="PROSITE" id="PS50893">
    <property type="entry name" value="ABC_TRANSPORTER_2"/>
    <property type="match status" value="1"/>
</dbReference>
<feature type="domain" description="ABC transporter" evidence="5">
    <location>
        <begin position="4"/>
        <end position="246"/>
    </location>
</feature>
<keyword evidence="3" id="KW-0547">Nucleotide-binding</keyword>
<evidence type="ECO:0000256" key="4">
    <source>
        <dbReference type="ARBA" id="ARBA00022840"/>
    </source>
</evidence>
<dbReference type="CDD" id="cd03220">
    <property type="entry name" value="ABC_KpsT_Wzt"/>
    <property type="match status" value="1"/>
</dbReference>
<evidence type="ECO:0000259" key="5">
    <source>
        <dbReference type="PROSITE" id="PS50893"/>
    </source>
</evidence>
<dbReference type="KEGG" id="clt:CM240_2398"/>
<name>W6SIP6_9CLOT</name>
<dbReference type="PANTHER" id="PTHR46743">
    <property type="entry name" value="TEICHOIC ACIDS EXPORT ATP-BINDING PROTEIN TAGH"/>
    <property type="match status" value="1"/>
</dbReference>
<dbReference type="eggNOG" id="COG1134">
    <property type="taxonomic scope" value="Bacteria"/>
</dbReference>